<proteinExistence type="predicted"/>
<accession>A0A1H4M975</accession>
<dbReference type="EMBL" id="FNTB01000001">
    <property type="protein sequence ID" value="SEB79589.1"/>
    <property type="molecule type" value="Genomic_DNA"/>
</dbReference>
<protein>
    <submittedName>
        <fullName evidence="1">Uncharacterized protein</fullName>
    </submittedName>
</protein>
<dbReference type="AlphaFoldDB" id="A0A1H4M975"/>
<sequence>MLSTKRFIWRIMRIALISVLLGFASLGFSQTKENNLKELYSIAIKNHINALKDIRSKDIIIHEIQSFNFIADEVPTRYLPKYIDSYKIKYVDLYDKRYKRSLRTGKRVISIQPITLSDDIITINLIDFWVRYKSKNYDFANRGSSVSSFKYSPKDKSWHHLKTTYSGL</sequence>
<organism evidence="1 2">
    <name type="scientific">Maribacter dokdonensis</name>
    <dbReference type="NCBI Taxonomy" id="320912"/>
    <lineage>
        <taxon>Bacteria</taxon>
        <taxon>Pseudomonadati</taxon>
        <taxon>Bacteroidota</taxon>
        <taxon>Flavobacteriia</taxon>
        <taxon>Flavobacteriales</taxon>
        <taxon>Flavobacteriaceae</taxon>
        <taxon>Maribacter</taxon>
    </lineage>
</organism>
<gene>
    <name evidence="1" type="ORF">SAMN05192540_1566</name>
</gene>
<evidence type="ECO:0000313" key="1">
    <source>
        <dbReference type="EMBL" id="SEB79589.1"/>
    </source>
</evidence>
<evidence type="ECO:0000313" key="2">
    <source>
        <dbReference type="Proteomes" id="UP000183038"/>
    </source>
</evidence>
<dbReference type="Proteomes" id="UP000183038">
    <property type="component" value="Unassembled WGS sequence"/>
</dbReference>
<name>A0A1H4M975_9FLAO</name>
<reference evidence="1 2" key="1">
    <citation type="submission" date="2016-10" db="EMBL/GenBank/DDBJ databases">
        <authorList>
            <person name="de Groot N.N."/>
        </authorList>
    </citation>
    <scope>NUCLEOTIDE SEQUENCE [LARGE SCALE GENOMIC DNA]</scope>
    <source>
        <strain evidence="1 2">MAR_2009_71</strain>
    </source>
</reference>